<feature type="transmembrane region" description="Helical" evidence="14">
    <location>
        <begin position="385"/>
        <end position="413"/>
    </location>
</feature>
<gene>
    <name evidence="15" type="ORF">CCH79_00012250</name>
</gene>
<evidence type="ECO:0000256" key="6">
    <source>
        <dbReference type="ARBA" id="ARBA00022979"/>
    </source>
</evidence>
<feature type="transmembrane region" description="Helical" evidence="14">
    <location>
        <begin position="6"/>
        <end position="25"/>
    </location>
</feature>
<evidence type="ECO:0000256" key="5">
    <source>
        <dbReference type="ARBA" id="ARBA00022847"/>
    </source>
</evidence>
<dbReference type="AlphaFoldDB" id="A0A315UTN6"/>
<keyword evidence="8" id="KW-0915">Sodium</keyword>
<proteinExistence type="inferred from homology"/>
<name>A0A315UTN6_GAMAF</name>
<evidence type="ECO:0000256" key="3">
    <source>
        <dbReference type="ARBA" id="ARBA00022448"/>
    </source>
</evidence>
<keyword evidence="7 14" id="KW-1133">Transmembrane helix</keyword>
<comment type="subcellular location">
    <subcellularLocation>
        <location evidence="1">Membrane</location>
        <topology evidence="1">Multi-pass membrane protein</topology>
    </subcellularLocation>
</comment>
<dbReference type="InterPro" id="IPR038377">
    <property type="entry name" value="Na/Glc_symporter_sf"/>
</dbReference>
<feature type="transmembrane region" description="Helical" evidence="14">
    <location>
        <begin position="97"/>
        <end position="118"/>
    </location>
</feature>
<feature type="transmembrane region" description="Helical" evidence="14">
    <location>
        <begin position="493"/>
        <end position="515"/>
    </location>
</feature>
<dbReference type="PANTHER" id="PTHR45897">
    <property type="entry name" value="HIGH-AFFINITY CHOLINE TRANSPORTER 1"/>
    <property type="match status" value="1"/>
</dbReference>
<feature type="transmembrane region" description="Helical" evidence="14">
    <location>
        <begin position="535"/>
        <end position="555"/>
    </location>
</feature>
<keyword evidence="12" id="KW-0739">Sodium transport</keyword>
<keyword evidence="6" id="KW-0530">Neurotransmitter biosynthesis</keyword>
<evidence type="ECO:0000256" key="12">
    <source>
        <dbReference type="ARBA" id="ARBA00023201"/>
    </source>
</evidence>
<evidence type="ECO:0000256" key="9">
    <source>
        <dbReference type="ARBA" id="ARBA00023065"/>
    </source>
</evidence>
<dbReference type="Proteomes" id="UP000250572">
    <property type="component" value="Unassembled WGS sequence"/>
</dbReference>
<organism evidence="15 16">
    <name type="scientific">Gambusia affinis</name>
    <name type="common">Western mosquitofish</name>
    <name type="synonym">Heterandria affinis</name>
    <dbReference type="NCBI Taxonomy" id="33528"/>
    <lineage>
        <taxon>Eukaryota</taxon>
        <taxon>Metazoa</taxon>
        <taxon>Chordata</taxon>
        <taxon>Craniata</taxon>
        <taxon>Vertebrata</taxon>
        <taxon>Euteleostomi</taxon>
        <taxon>Actinopterygii</taxon>
        <taxon>Neopterygii</taxon>
        <taxon>Teleostei</taxon>
        <taxon>Neoteleostei</taxon>
        <taxon>Acanthomorphata</taxon>
        <taxon>Ovalentaria</taxon>
        <taxon>Atherinomorphae</taxon>
        <taxon>Cyprinodontiformes</taxon>
        <taxon>Poeciliidae</taxon>
        <taxon>Poeciliinae</taxon>
        <taxon>Gambusia</taxon>
    </lineage>
</organism>
<keyword evidence="5" id="KW-0769">Symport</keyword>
<dbReference type="Gene3D" id="1.20.1730.10">
    <property type="entry name" value="Sodium/glucose cotransporter"/>
    <property type="match status" value="1"/>
</dbReference>
<dbReference type="Pfam" id="PF00474">
    <property type="entry name" value="SSF"/>
    <property type="match status" value="1"/>
</dbReference>
<keyword evidence="10 14" id="KW-0472">Membrane</keyword>
<evidence type="ECO:0000256" key="11">
    <source>
        <dbReference type="ARBA" id="ARBA00023180"/>
    </source>
</evidence>
<comment type="similarity">
    <text evidence="2 13">Belongs to the sodium:solute symporter (SSF) (TC 2.A.21) family.</text>
</comment>
<dbReference type="InterPro" id="IPR001734">
    <property type="entry name" value="Na/solute_symporter"/>
</dbReference>
<evidence type="ECO:0000256" key="1">
    <source>
        <dbReference type="ARBA" id="ARBA00004141"/>
    </source>
</evidence>
<keyword evidence="11" id="KW-0325">Glycoprotein</keyword>
<comment type="caution">
    <text evidence="15">The sequence shown here is derived from an EMBL/GenBank/DDBJ whole genome shotgun (WGS) entry which is preliminary data.</text>
</comment>
<dbReference type="PANTHER" id="PTHR45897:SF5">
    <property type="entry name" value="HIGH AFFINITY CHOLINE TRANSPORTER 1"/>
    <property type="match status" value="1"/>
</dbReference>
<evidence type="ECO:0000256" key="7">
    <source>
        <dbReference type="ARBA" id="ARBA00022989"/>
    </source>
</evidence>
<protein>
    <submittedName>
        <fullName evidence="15">Uncharacterized protein</fullName>
    </submittedName>
</protein>
<feature type="transmembrane region" description="Helical" evidence="14">
    <location>
        <begin position="457"/>
        <end position="481"/>
    </location>
</feature>
<keyword evidence="4 14" id="KW-0812">Transmembrane</keyword>
<accession>A0A315UTN6</accession>
<evidence type="ECO:0000256" key="8">
    <source>
        <dbReference type="ARBA" id="ARBA00023053"/>
    </source>
</evidence>
<keyword evidence="9" id="KW-0406">Ion transport</keyword>
<dbReference type="InterPro" id="IPR052244">
    <property type="entry name" value="Choline_transporter"/>
</dbReference>
<evidence type="ECO:0000313" key="15">
    <source>
        <dbReference type="EMBL" id="PWA14248.1"/>
    </source>
</evidence>
<evidence type="ECO:0000256" key="13">
    <source>
        <dbReference type="RuleBase" id="RU362091"/>
    </source>
</evidence>
<dbReference type="GO" id="GO:0008292">
    <property type="term" value="P:acetylcholine biosynthetic process"/>
    <property type="evidence" value="ECO:0007669"/>
    <property type="project" value="TreeGrafter"/>
</dbReference>
<dbReference type="GO" id="GO:0005886">
    <property type="term" value="C:plasma membrane"/>
    <property type="evidence" value="ECO:0007669"/>
    <property type="project" value="TreeGrafter"/>
</dbReference>
<feature type="transmembrane region" description="Helical" evidence="14">
    <location>
        <begin position="329"/>
        <end position="352"/>
    </location>
</feature>
<dbReference type="STRING" id="33528.ENSGAFP00000003674"/>
<feature type="transmembrane region" description="Helical" evidence="14">
    <location>
        <begin position="200"/>
        <end position="218"/>
    </location>
</feature>
<feature type="transmembrane region" description="Helical" evidence="14">
    <location>
        <begin position="66"/>
        <end position="85"/>
    </location>
</feature>
<keyword evidence="3" id="KW-0813">Transport</keyword>
<feature type="transmembrane region" description="Helical" evidence="14">
    <location>
        <begin position="139"/>
        <end position="164"/>
    </location>
</feature>
<dbReference type="CDD" id="cd11474">
    <property type="entry name" value="SLC5sbd_CHT"/>
    <property type="match status" value="1"/>
</dbReference>
<sequence>MAVDVPGLVSVIVFYVCILSIGVWGSRKSKKVEKKCSGSKSEVAIIGGRNINILVGIFTMTGGERFLLYVEAVTATWVGGGYIMGTAESVYSPTQGLVWALGPPAYVFCFFVAGLFFAKPMRSKRYVTMLDPFQNRYGKAFTVTLLLPALASDILWVACILAALGGTMSIILGLSSTISIIISAAVSIVYTLLGGLYSVAYTDIIQLCFIFFSLVRILSSSGNEKRTKQMYAIAKNVELGSYRLSENLEDSHFILAFFSLSFSGFVFLLWFLVQQLLSSHKHSHSTKQTNMHGWDTEMLLMALGGLSYQALYQRILSAASSVQAQISCFAAALTVFIMGIPSVVIGVMASAADWNQTAYGLPPPFERGDAGKILPLALQHLTPTWVAVLGIGSVAAAVMSSMDSALLSSASMFTQNIYKTTLRKTASDRELQWVIRISVLVVGLAGTGLAFGDDSVFALWVLSGDLLYCVIFPQLVCVLHFQRANTYGAFSGFVVGLLLRGLSGEPILGIPPVLLYPGWREENNVIIQYFPYRTIAMLFSVGSILAVSCLLNLIFKHELIPQSWDFLQAFKNKNETEEVEAPGSLEEINQVLNTKF</sequence>
<evidence type="ECO:0000256" key="2">
    <source>
        <dbReference type="ARBA" id="ARBA00006434"/>
    </source>
</evidence>
<evidence type="ECO:0000256" key="10">
    <source>
        <dbReference type="ARBA" id="ARBA00023136"/>
    </source>
</evidence>
<evidence type="ECO:0000313" key="16">
    <source>
        <dbReference type="Proteomes" id="UP000250572"/>
    </source>
</evidence>
<dbReference type="EMBL" id="NHOQ01002850">
    <property type="protein sequence ID" value="PWA14248.1"/>
    <property type="molecule type" value="Genomic_DNA"/>
</dbReference>
<keyword evidence="16" id="KW-1185">Reference proteome</keyword>
<feature type="transmembrane region" description="Helical" evidence="14">
    <location>
        <begin position="433"/>
        <end position="451"/>
    </location>
</feature>
<dbReference type="GO" id="GO:0005307">
    <property type="term" value="F:choline:sodium symporter activity"/>
    <property type="evidence" value="ECO:0007669"/>
    <property type="project" value="TreeGrafter"/>
</dbReference>
<reference evidence="15 16" key="1">
    <citation type="journal article" date="2018" name="G3 (Bethesda)">
        <title>A High-Quality Reference Genome for the Invasive Mosquitofish Gambusia affinis Using a Chicago Library.</title>
        <authorList>
            <person name="Hoffberg S.L."/>
            <person name="Troendle N.J."/>
            <person name="Glenn T.C."/>
            <person name="Mahmud O."/>
            <person name="Louha S."/>
            <person name="Chalopin D."/>
            <person name="Bennetzen J.L."/>
            <person name="Mauricio R."/>
        </authorList>
    </citation>
    <scope>NUCLEOTIDE SEQUENCE [LARGE SCALE GENOMIC DNA]</scope>
    <source>
        <strain evidence="15">NE01/NJP1002.9</strain>
        <tissue evidence="15">Muscle</tissue>
    </source>
</reference>
<feature type="transmembrane region" description="Helical" evidence="14">
    <location>
        <begin position="170"/>
        <end position="193"/>
    </location>
</feature>
<evidence type="ECO:0000256" key="4">
    <source>
        <dbReference type="ARBA" id="ARBA00022692"/>
    </source>
</evidence>
<evidence type="ECO:0000256" key="14">
    <source>
        <dbReference type="SAM" id="Phobius"/>
    </source>
</evidence>
<dbReference type="PROSITE" id="PS50283">
    <property type="entry name" value="NA_SOLUT_SYMP_3"/>
    <property type="match status" value="1"/>
</dbReference>
<feature type="transmembrane region" description="Helical" evidence="14">
    <location>
        <begin position="253"/>
        <end position="273"/>
    </location>
</feature>